<organism evidence="6 7">
    <name type="scientific">Selenomonas ruminantium</name>
    <dbReference type="NCBI Taxonomy" id="971"/>
    <lineage>
        <taxon>Bacteria</taxon>
        <taxon>Bacillati</taxon>
        <taxon>Bacillota</taxon>
        <taxon>Negativicutes</taxon>
        <taxon>Selenomonadales</taxon>
        <taxon>Selenomonadaceae</taxon>
        <taxon>Selenomonas</taxon>
    </lineage>
</organism>
<dbReference type="InterPro" id="IPR003679">
    <property type="entry name" value="Amioglycoside_AcTrfase"/>
</dbReference>
<evidence type="ECO:0000313" key="5">
    <source>
        <dbReference type="EMBL" id="SFB14994.1"/>
    </source>
</evidence>
<reference evidence="7" key="2">
    <citation type="submission" date="2016-11" db="EMBL/GenBank/DDBJ databases">
        <authorList>
            <person name="Varghese N."/>
            <person name="Submissions S."/>
        </authorList>
    </citation>
    <scope>NUCLEOTIDE SEQUENCE [LARGE SCALE GENOMIC DNA]</scope>
    <source>
        <strain evidence="7">C3</strain>
    </source>
</reference>
<dbReference type="EMBL" id="FPJA01000009">
    <property type="protein sequence ID" value="SFW50471.1"/>
    <property type="molecule type" value="Genomic_DNA"/>
</dbReference>
<evidence type="ECO:0000313" key="6">
    <source>
        <dbReference type="EMBL" id="SFW50471.1"/>
    </source>
</evidence>
<evidence type="ECO:0000313" key="8">
    <source>
        <dbReference type="Proteomes" id="UP000183843"/>
    </source>
</evidence>
<evidence type="ECO:0000256" key="3">
    <source>
        <dbReference type="ARBA" id="ARBA00023315"/>
    </source>
</evidence>
<dbReference type="PANTHER" id="PTHR11104">
    <property type="entry name" value="AMINOGLYCOSIDE N3-ACETYLTRANSFERASE"/>
    <property type="match status" value="1"/>
</dbReference>
<reference evidence="6" key="3">
    <citation type="submission" date="2016-11" db="EMBL/GenBank/DDBJ databases">
        <authorList>
            <person name="Jaros S."/>
            <person name="Januszkiewicz K."/>
            <person name="Wedrychowicz H."/>
        </authorList>
    </citation>
    <scope>NUCLEOTIDE SEQUENCE [LARGE SCALE GENOMIC DNA]</scope>
    <source>
        <strain evidence="6">C3</strain>
    </source>
</reference>
<gene>
    <name evidence="6" type="ORF">SAMN02910323_2139</name>
    <name evidence="5" type="ORF">SAMN05216587_1174</name>
</gene>
<keyword evidence="2 4" id="KW-0808">Transferase</keyword>
<dbReference type="PANTHER" id="PTHR11104:SF0">
    <property type="entry name" value="SPBETA PROPHAGE-DERIVED AMINOGLYCOSIDE N(3')-ACETYLTRANSFERASE-LIKE PROTEIN YOKD"/>
    <property type="match status" value="1"/>
</dbReference>
<dbReference type="GO" id="GO:0046677">
    <property type="term" value="P:response to antibiotic"/>
    <property type="evidence" value="ECO:0007669"/>
    <property type="project" value="UniProtKB-KW"/>
</dbReference>
<dbReference type="GO" id="GO:0046353">
    <property type="term" value="F:aminoglycoside 3-N-acetyltransferase activity"/>
    <property type="evidence" value="ECO:0007669"/>
    <property type="project" value="UniProtKB-EC"/>
</dbReference>
<comment type="similarity">
    <text evidence="1 4">Belongs to the antibiotic N-acetyltransferase family.</text>
</comment>
<protein>
    <recommendedName>
        <fullName evidence="4">Aminoglycoside N(3)-acetyltransferase</fullName>
        <ecNumber evidence="4">2.3.1.-</ecNumber>
    </recommendedName>
</protein>
<evidence type="ECO:0000313" key="7">
    <source>
        <dbReference type="Proteomes" id="UP000182958"/>
    </source>
</evidence>
<dbReference type="SUPFAM" id="SSF110710">
    <property type="entry name" value="TTHA0583/YokD-like"/>
    <property type="match status" value="1"/>
</dbReference>
<dbReference type="RefSeq" id="WP_072306547.1">
    <property type="nucleotide sequence ID" value="NZ_FOJX01000017.1"/>
</dbReference>
<evidence type="ECO:0000256" key="1">
    <source>
        <dbReference type="ARBA" id="ARBA00006383"/>
    </source>
</evidence>
<keyword evidence="4" id="KW-0046">Antibiotic resistance</keyword>
<reference evidence="5 8" key="1">
    <citation type="submission" date="2016-10" db="EMBL/GenBank/DDBJ databases">
        <authorList>
            <person name="de Groot N.N."/>
        </authorList>
    </citation>
    <scope>NUCLEOTIDE SEQUENCE [LARGE SCALE GENOMIC DNA]</scope>
    <source>
        <strain evidence="5 8">L14</strain>
    </source>
</reference>
<dbReference type="EC" id="2.3.1.-" evidence="4"/>
<dbReference type="EMBL" id="FOJX01000017">
    <property type="protein sequence ID" value="SFB14994.1"/>
    <property type="molecule type" value="Genomic_DNA"/>
</dbReference>
<comment type="catalytic activity">
    <reaction evidence="4">
        <text>a 2-deoxystreptamine antibiotic + acetyl-CoA = an N(3)-acetyl-2-deoxystreptamine antibiotic + CoA + H(+)</text>
        <dbReference type="Rhea" id="RHEA:12665"/>
        <dbReference type="ChEBI" id="CHEBI:15378"/>
        <dbReference type="ChEBI" id="CHEBI:57287"/>
        <dbReference type="ChEBI" id="CHEBI:57288"/>
        <dbReference type="ChEBI" id="CHEBI:57921"/>
        <dbReference type="ChEBI" id="CHEBI:77452"/>
        <dbReference type="EC" id="2.3.1.81"/>
    </reaction>
</comment>
<keyword evidence="3 4" id="KW-0012">Acyltransferase</keyword>
<dbReference type="Proteomes" id="UP000182958">
    <property type="component" value="Unassembled WGS sequence"/>
</dbReference>
<name>A0A1K1PS69_SELRU</name>
<evidence type="ECO:0000256" key="2">
    <source>
        <dbReference type="ARBA" id="ARBA00022679"/>
    </source>
</evidence>
<dbReference type="AlphaFoldDB" id="A0A1K1PS69"/>
<dbReference type="InterPro" id="IPR028345">
    <property type="entry name" value="Antibiotic_NAT-like"/>
</dbReference>
<accession>A0A1K1PS69</accession>
<sequence length="284" mass="33177">MAGFTNDFADFTKTIKDFGIEKGDILYVASDITRLMYRASHLYGDVYDEYMEGLVNVLQEVVGTQGTLLFPVFTWDFCRGKGYSVKKTKGEVGTLNNWILQNRNDFSRTQHPMYSFMVWGKDADLLCSMKNHDAWGEDSPFAYLRVNKAKTLMIDVVPGKCFTFMHYVERYLNVPWRYMKEFVGDYTDKQGNTEKRIYSMFVRDLDIESKQVTEPAVFDDKGILHRSSWTDIDLWFMDCGEAFPVYAEDIRNHNAQMCYKFQDYVPDWENGQTHPDDLCSRKGE</sequence>
<evidence type="ECO:0000256" key="4">
    <source>
        <dbReference type="RuleBase" id="RU365031"/>
    </source>
</evidence>
<keyword evidence="7" id="KW-1185">Reference proteome</keyword>
<dbReference type="Proteomes" id="UP000183843">
    <property type="component" value="Unassembled WGS sequence"/>
</dbReference>
<proteinExistence type="inferred from homology"/>
<dbReference type="Pfam" id="PF02522">
    <property type="entry name" value="Antibiotic_NAT"/>
    <property type="match status" value="1"/>
</dbReference>